<evidence type="ECO:0000313" key="2">
    <source>
        <dbReference type="EMBL" id="MFC7614602.1"/>
    </source>
</evidence>
<evidence type="ECO:0000313" key="3">
    <source>
        <dbReference type="Proteomes" id="UP001596512"/>
    </source>
</evidence>
<dbReference type="Gene3D" id="3.30.1330.230">
    <property type="match status" value="1"/>
</dbReference>
<dbReference type="Gene3D" id="3.30.40.250">
    <property type="match status" value="1"/>
</dbReference>
<dbReference type="InterPro" id="IPR027624">
    <property type="entry name" value="TOMM_cyclo_SagD"/>
</dbReference>
<gene>
    <name evidence="2" type="ORF">ACFQV2_14770</name>
</gene>
<organism evidence="2 3">
    <name type="scientific">Actinokineospora soli</name>
    <dbReference type="NCBI Taxonomy" id="1048753"/>
    <lineage>
        <taxon>Bacteria</taxon>
        <taxon>Bacillati</taxon>
        <taxon>Actinomycetota</taxon>
        <taxon>Actinomycetes</taxon>
        <taxon>Pseudonocardiales</taxon>
        <taxon>Pseudonocardiaceae</taxon>
        <taxon>Actinokineospora</taxon>
    </lineage>
</organism>
<dbReference type="InterPro" id="IPR022291">
    <property type="entry name" value="Bacteriocin_synth_cyclodeHase"/>
</dbReference>
<feature type="domain" description="YcaO" evidence="1">
    <location>
        <begin position="257"/>
        <end position="641"/>
    </location>
</feature>
<dbReference type="Proteomes" id="UP001596512">
    <property type="component" value="Unassembled WGS sequence"/>
</dbReference>
<dbReference type="NCBIfam" id="TIGR03882">
    <property type="entry name" value="cyclo_dehyd_2"/>
    <property type="match status" value="1"/>
</dbReference>
<dbReference type="EMBL" id="JBHTEY010000004">
    <property type="protein sequence ID" value="MFC7614602.1"/>
    <property type="molecule type" value="Genomic_DNA"/>
</dbReference>
<dbReference type="Gene3D" id="3.30.160.660">
    <property type="match status" value="1"/>
</dbReference>
<dbReference type="Gene3D" id="3.40.50.720">
    <property type="entry name" value="NAD(P)-binding Rossmann-like Domain"/>
    <property type="match status" value="1"/>
</dbReference>
<accession>A0ABW2TLH3</accession>
<protein>
    <submittedName>
        <fullName evidence="2">TOMM leader peptide-binding protein</fullName>
    </submittedName>
</protein>
<evidence type="ECO:0000259" key="1">
    <source>
        <dbReference type="PROSITE" id="PS51664"/>
    </source>
</evidence>
<dbReference type="PANTHER" id="PTHR37809">
    <property type="entry name" value="RIBOSOMAL PROTEIN S12 METHYLTHIOTRANSFERASE ACCESSORY FACTOR YCAO"/>
    <property type="match status" value="1"/>
</dbReference>
<comment type="caution">
    <text evidence="2">The sequence shown here is derived from an EMBL/GenBank/DDBJ whole genome shotgun (WGS) entry which is preliminary data.</text>
</comment>
<sequence>MTATTTQADVVGSGFLARHLAERLRAEGVDTGALAAAGIGAVLTAELNRLADYHDTIIECLGTGSSLLFVGTWRSLVYVGPMWTPGAVGCPHCLVNRTANSAFGPDLHGDQLAESSTRDLERFTLGPRTLGVVVRLVRERVEAAARGEDVADGSVWVVDGATGTAERQFLLPDSTCPSCAVPGSDTTPVFTEPDVPLTKLAPGVLRTAEMDADVVERDYLFAGLGLFKEVRVDLQSPTGACSVELSSRWGRREPAIGRARTYRSSRTIAVLEGLERYAGLYRGGRAAPVRASWAELADRAIDPRELGVHPDSSYDAEGFRYRRFHPDTVVDWVWAYSFVRRDRVLIPERSAFWGPRHDGEISFAYDTSNGCALGNSIEEAVLHGLREIAERDSFLMAWYRKLALPEVPLDDVGGDLGRLLRKAALFTGFRFRAFLSTMEYGLPSFWLTAEGGEPDGPAVLAGAGAHPDPVQAIAGGMHELIGSVLAMKHDYAGKRSRGLEMFADPDLMTRMEDHSLVGALPEARPRYDFLLDSAHQRIDLADVPGQVQHTEPDLRADLDVVVSGFLGAGLDVLVVDQTMPELRRNGLHCVRVLVPGTLPITFGHRNRRTENLPRLVSGAGLAYPSLLEPGEEIGCVPHPFP</sequence>
<keyword evidence="3" id="KW-1185">Reference proteome</keyword>
<dbReference type="PROSITE" id="PS51664">
    <property type="entry name" value="YCAO"/>
    <property type="match status" value="1"/>
</dbReference>
<dbReference type="NCBIfam" id="TIGR03604">
    <property type="entry name" value="TOMM_cyclo_SagD"/>
    <property type="match status" value="1"/>
</dbReference>
<dbReference type="InterPro" id="IPR003776">
    <property type="entry name" value="YcaO-like_dom"/>
</dbReference>
<dbReference type="PANTHER" id="PTHR37809:SF1">
    <property type="entry name" value="RIBOSOMAL PROTEIN S12 METHYLTHIOTRANSFERASE ACCESSORY FACTOR YCAO"/>
    <property type="match status" value="1"/>
</dbReference>
<name>A0ABW2TLH3_9PSEU</name>
<dbReference type="Pfam" id="PF02624">
    <property type="entry name" value="YcaO"/>
    <property type="match status" value="1"/>
</dbReference>
<reference evidence="3" key="1">
    <citation type="journal article" date="2019" name="Int. J. Syst. Evol. Microbiol.">
        <title>The Global Catalogue of Microorganisms (GCM) 10K type strain sequencing project: providing services to taxonomists for standard genome sequencing and annotation.</title>
        <authorList>
            <consortium name="The Broad Institute Genomics Platform"/>
            <consortium name="The Broad Institute Genome Sequencing Center for Infectious Disease"/>
            <person name="Wu L."/>
            <person name="Ma J."/>
        </authorList>
    </citation>
    <scope>NUCLEOTIDE SEQUENCE [LARGE SCALE GENOMIC DNA]</scope>
    <source>
        <strain evidence="3">JCM 17695</strain>
    </source>
</reference>
<proteinExistence type="predicted"/>